<dbReference type="PANTHER" id="PTHR45569">
    <property type="entry name" value="SENSOR PROTEIN KDPD"/>
    <property type="match status" value="1"/>
</dbReference>
<dbReference type="PRINTS" id="PR00344">
    <property type="entry name" value="BCTRLSENSOR"/>
</dbReference>
<dbReference type="Gene3D" id="1.20.120.620">
    <property type="entry name" value="Backbone structure of the membrane domain of e. Coli histidine kinase receptor kdpd"/>
    <property type="match status" value="1"/>
</dbReference>
<evidence type="ECO:0000256" key="6">
    <source>
        <dbReference type="ARBA" id="ARBA00022679"/>
    </source>
</evidence>
<evidence type="ECO:0000256" key="4">
    <source>
        <dbReference type="ARBA" id="ARBA00012438"/>
    </source>
</evidence>
<dbReference type="Pfam" id="PF00582">
    <property type="entry name" value="Usp"/>
    <property type="match status" value="1"/>
</dbReference>
<dbReference type="Pfam" id="PF00512">
    <property type="entry name" value="HisKA"/>
    <property type="match status" value="1"/>
</dbReference>
<feature type="transmembrane region" description="Helical" evidence="14">
    <location>
        <begin position="411"/>
        <end position="440"/>
    </location>
</feature>
<evidence type="ECO:0000256" key="3">
    <source>
        <dbReference type="ARBA" id="ARBA00004236"/>
    </source>
</evidence>
<dbReference type="Pfam" id="PF02702">
    <property type="entry name" value="KdpD"/>
    <property type="match status" value="1"/>
</dbReference>
<evidence type="ECO:0000256" key="9">
    <source>
        <dbReference type="ARBA" id="ARBA00022777"/>
    </source>
</evidence>
<evidence type="ECO:0000256" key="8">
    <source>
        <dbReference type="ARBA" id="ARBA00022741"/>
    </source>
</evidence>
<dbReference type="InterPro" id="IPR006016">
    <property type="entry name" value="UspA"/>
</dbReference>
<dbReference type="InterPro" id="IPR004358">
    <property type="entry name" value="Sig_transdc_His_kin-like_C"/>
</dbReference>
<evidence type="ECO:0000256" key="14">
    <source>
        <dbReference type="SAM" id="Phobius"/>
    </source>
</evidence>
<accession>A0ABP3FWY2</accession>
<evidence type="ECO:0000256" key="11">
    <source>
        <dbReference type="ARBA" id="ARBA00022989"/>
    </source>
</evidence>
<evidence type="ECO:0000256" key="13">
    <source>
        <dbReference type="ARBA" id="ARBA00023136"/>
    </source>
</evidence>
<keyword evidence="11 14" id="KW-1133">Transmembrane helix</keyword>
<keyword evidence="12" id="KW-0902">Two-component regulatory system</keyword>
<dbReference type="SUPFAM" id="SSF52402">
    <property type="entry name" value="Adenine nucleotide alpha hydrolases-like"/>
    <property type="match status" value="1"/>
</dbReference>
<dbReference type="InterPro" id="IPR014729">
    <property type="entry name" value="Rossmann-like_a/b/a_fold"/>
</dbReference>
<gene>
    <name evidence="16" type="ORF">GCM10010151_15290</name>
</gene>
<feature type="domain" description="Histidine kinase" evidence="15">
    <location>
        <begin position="637"/>
        <end position="850"/>
    </location>
</feature>
<proteinExistence type="predicted"/>
<dbReference type="Proteomes" id="UP001501822">
    <property type="component" value="Unassembled WGS sequence"/>
</dbReference>
<dbReference type="SUPFAM" id="SSF55874">
    <property type="entry name" value="ATPase domain of HSP90 chaperone/DNA topoisomerase II/histidine kinase"/>
    <property type="match status" value="1"/>
</dbReference>
<keyword evidence="17" id="KW-1185">Reference proteome</keyword>
<dbReference type="Pfam" id="PF02518">
    <property type="entry name" value="HATPase_c"/>
    <property type="match status" value="1"/>
</dbReference>
<dbReference type="InterPro" id="IPR052023">
    <property type="entry name" value="Histidine_kinase_KdpD"/>
</dbReference>
<protein>
    <recommendedName>
        <fullName evidence="4">histidine kinase</fullName>
        <ecNumber evidence="4">2.7.13.3</ecNumber>
    </recommendedName>
</protein>
<keyword evidence="13 14" id="KW-0472">Membrane</keyword>
<evidence type="ECO:0000256" key="2">
    <source>
        <dbReference type="ARBA" id="ARBA00004141"/>
    </source>
</evidence>
<dbReference type="SUPFAM" id="SSF47384">
    <property type="entry name" value="Homodimeric domain of signal transducing histidine kinase"/>
    <property type="match status" value="1"/>
</dbReference>
<dbReference type="InterPro" id="IPR003661">
    <property type="entry name" value="HisK_dim/P_dom"/>
</dbReference>
<keyword evidence="7 14" id="KW-0812">Transmembrane</keyword>
<evidence type="ECO:0000256" key="5">
    <source>
        <dbReference type="ARBA" id="ARBA00022553"/>
    </source>
</evidence>
<evidence type="ECO:0000256" key="7">
    <source>
        <dbReference type="ARBA" id="ARBA00022692"/>
    </source>
</evidence>
<dbReference type="InterPro" id="IPR005467">
    <property type="entry name" value="His_kinase_dom"/>
</dbReference>
<keyword evidence="10" id="KW-0067">ATP-binding</keyword>
<sequence>MTGMARGRLRVYLGAAPGVGKTYAMLGEGRRRKARGTDVVVGFVECHGRPRTVELLDGLEIVPRRTLEYRGTTFTELDTDAVIARAPKVALIDELAHTNVPGTRNAKRWQDVEEILEAGIDVVTTVNIQHLDSVNDVVEQITGVPQRETLPDEVVRRADQVELVDMTAEALRRRMAHGNVYAPDRIDAALGNYFRVGNLTALRELALLWLADKVDDQLDRYRADHGIHATWEARERVVVALTGGPEGDTLIRRAARIADRARGADLFAVHVTTGDGLTGAGPGHLARQRALVESLGGTYHQVVGDDVPQSLLDFARGVNATQLVLGASRRGRFAQLLSRGVGVTTTALSGPIDVHMVTHEEVNRPRPGGRRAAGLSPRRRAIGALLAAATLPLLTLLLANLRHQLSLPSDILVFLVAVVTVALVGGVYPALFAAVIGSLLLNYYFTPPLHRFTIAEHENVLALACYVLVGIAVSVVVEIAARRTRDAARSHADAELLSDLAGSVLRGWGGARVDALGLLLERLRVTFALTSVTLLERRPEAPLTPIRQHDPECWRVIAAVGGEPACSPDDGDADVPVEDDLALVLRGRIPSASDRRVLEAFAAQAAVALRQERLAEEAEQARPLAEADRLRTALLTAVGHDLRSPLASAKAAVESLRTDDVTWSDEERTELLATADESLVRLDHLVANLLDMSRLQSGALGVHREPVAVREIVPYAIDELGAPGVRQRAPDELPELLADPVLLERVLVNLLSNAVHHSPPGEPVLVTASAHAGQVELRVIDRGPGVPEADRDRIFEPFQRAGDRGAGTGAGLGLGLALSRGLVEAMGGTLVPEDTPGGGLTMIVSLPACPPDLVEPADPALTAHVDAVRERRST</sequence>
<evidence type="ECO:0000256" key="12">
    <source>
        <dbReference type="ARBA" id="ARBA00023012"/>
    </source>
</evidence>
<dbReference type="EC" id="2.7.13.3" evidence="4"/>
<feature type="transmembrane region" description="Helical" evidence="14">
    <location>
        <begin position="460"/>
        <end position="481"/>
    </location>
</feature>
<reference evidence="17" key="1">
    <citation type="journal article" date="2019" name="Int. J. Syst. Evol. Microbiol.">
        <title>The Global Catalogue of Microorganisms (GCM) 10K type strain sequencing project: providing services to taxonomists for standard genome sequencing and annotation.</title>
        <authorList>
            <consortium name="The Broad Institute Genomics Platform"/>
            <consortium name="The Broad Institute Genome Sequencing Center for Infectious Disease"/>
            <person name="Wu L."/>
            <person name="Ma J."/>
        </authorList>
    </citation>
    <scope>NUCLEOTIDE SEQUENCE [LARGE SCALE GENOMIC DNA]</scope>
    <source>
        <strain evidence="17">JCM 3146</strain>
    </source>
</reference>
<dbReference type="Pfam" id="PF13493">
    <property type="entry name" value="DUF4118"/>
    <property type="match status" value="1"/>
</dbReference>
<evidence type="ECO:0000256" key="10">
    <source>
        <dbReference type="ARBA" id="ARBA00022840"/>
    </source>
</evidence>
<organism evidence="16 17">
    <name type="scientific">Actinoallomurus spadix</name>
    <dbReference type="NCBI Taxonomy" id="79912"/>
    <lineage>
        <taxon>Bacteria</taxon>
        <taxon>Bacillati</taxon>
        <taxon>Actinomycetota</taxon>
        <taxon>Actinomycetes</taxon>
        <taxon>Streptosporangiales</taxon>
        <taxon>Thermomonosporaceae</taxon>
        <taxon>Actinoallomurus</taxon>
    </lineage>
</organism>
<dbReference type="InterPro" id="IPR027417">
    <property type="entry name" value="P-loop_NTPase"/>
</dbReference>
<dbReference type="Gene3D" id="3.30.565.10">
    <property type="entry name" value="Histidine kinase-like ATPase, C-terminal domain"/>
    <property type="match status" value="1"/>
</dbReference>
<keyword evidence="9 16" id="KW-0418">Kinase</keyword>
<dbReference type="EMBL" id="BAAABM010000009">
    <property type="protein sequence ID" value="GAA0326263.1"/>
    <property type="molecule type" value="Genomic_DNA"/>
</dbReference>
<evidence type="ECO:0000313" key="16">
    <source>
        <dbReference type="EMBL" id="GAA0326263.1"/>
    </source>
</evidence>
<dbReference type="CDD" id="cd00075">
    <property type="entry name" value="HATPase"/>
    <property type="match status" value="1"/>
</dbReference>
<dbReference type="Gene3D" id="3.40.50.300">
    <property type="entry name" value="P-loop containing nucleotide triphosphate hydrolases"/>
    <property type="match status" value="1"/>
</dbReference>
<dbReference type="InterPro" id="IPR003594">
    <property type="entry name" value="HATPase_dom"/>
</dbReference>
<comment type="caution">
    <text evidence="16">The sequence shown here is derived from an EMBL/GenBank/DDBJ whole genome shotgun (WGS) entry which is preliminary data.</text>
</comment>
<comment type="catalytic activity">
    <reaction evidence="1">
        <text>ATP + protein L-histidine = ADP + protein N-phospho-L-histidine.</text>
        <dbReference type="EC" id="2.7.13.3"/>
    </reaction>
</comment>
<keyword evidence="5" id="KW-0597">Phosphoprotein</keyword>
<feature type="transmembrane region" description="Helical" evidence="14">
    <location>
        <begin position="381"/>
        <end position="399"/>
    </location>
</feature>
<dbReference type="SMART" id="SM00387">
    <property type="entry name" value="HATPase_c"/>
    <property type="match status" value="1"/>
</dbReference>
<dbReference type="PROSITE" id="PS50109">
    <property type="entry name" value="HIS_KIN"/>
    <property type="match status" value="1"/>
</dbReference>
<dbReference type="PANTHER" id="PTHR45569:SF1">
    <property type="entry name" value="SENSOR PROTEIN KDPD"/>
    <property type="match status" value="1"/>
</dbReference>
<dbReference type="InterPro" id="IPR036890">
    <property type="entry name" value="HATPase_C_sf"/>
</dbReference>
<dbReference type="InterPro" id="IPR038318">
    <property type="entry name" value="KdpD_sf"/>
</dbReference>
<evidence type="ECO:0000313" key="17">
    <source>
        <dbReference type="Proteomes" id="UP001501822"/>
    </source>
</evidence>
<name>A0ABP3FWY2_9ACTN</name>
<evidence type="ECO:0000259" key="15">
    <source>
        <dbReference type="PROSITE" id="PS50109"/>
    </source>
</evidence>
<dbReference type="GO" id="GO:0016301">
    <property type="term" value="F:kinase activity"/>
    <property type="evidence" value="ECO:0007669"/>
    <property type="project" value="UniProtKB-KW"/>
</dbReference>
<dbReference type="Gene3D" id="3.40.50.620">
    <property type="entry name" value="HUPs"/>
    <property type="match status" value="1"/>
</dbReference>
<dbReference type="InterPro" id="IPR036097">
    <property type="entry name" value="HisK_dim/P_sf"/>
</dbReference>
<comment type="subcellular location">
    <subcellularLocation>
        <location evidence="3">Cell membrane</location>
    </subcellularLocation>
    <subcellularLocation>
        <location evidence="2">Membrane</location>
        <topology evidence="2">Multi-pass membrane protein</topology>
    </subcellularLocation>
</comment>
<dbReference type="SMART" id="SM00388">
    <property type="entry name" value="HisKA"/>
    <property type="match status" value="1"/>
</dbReference>
<dbReference type="InterPro" id="IPR025201">
    <property type="entry name" value="KdpD_TM"/>
</dbReference>
<dbReference type="CDD" id="cd00082">
    <property type="entry name" value="HisKA"/>
    <property type="match status" value="1"/>
</dbReference>
<dbReference type="Gene3D" id="1.10.287.130">
    <property type="match status" value="1"/>
</dbReference>
<keyword evidence="8" id="KW-0547">Nucleotide-binding</keyword>
<evidence type="ECO:0000256" key="1">
    <source>
        <dbReference type="ARBA" id="ARBA00000085"/>
    </source>
</evidence>
<dbReference type="InterPro" id="IPR003852">
    <property type="entry name" value="Sig_transdc_His_kinase_KdpD_N"/>
</dbReference>
<keyword evidence="6" id="KW-0808">Transferase</keyword>